<dbReference type="OrthoDB" id="6744094at2759"/>
<reference evidence="2" key="1">
    <citation type="submission" date="2020-01" db="EMBL/GenBank/DDBJ databases">
        <title>Draft genome sequence of the Termite Coptotermes fromosanus.</title>
        <authorList>
            <person name="Itakura S."/>
            <person name="Yosikawa Y."/>
            <person name="Umezawa K."/>
        </authorList>
    </citation>
    <scope>NUCLEOTIDE SEQUENCE [LARGE SCALE GENOMIC DNA]</scope>
</reference>
<comment type="caution">
    <text evidence="1">The sequence shown here is derived from an EMBL/GenBank/DDBJ whole genome shotgun (WGS) entry which is preliminary data.</text>
</comment>
<sequence length="57" mass="6517">MSGGVHFLGSHLDVFPENLGAVCNDQGERFHQEIFTMEKRYQGKWSPSMLLTIARHL</sequence>
<name>A0A6L2Q4D3_COPFO</name>
<protein>
    <submittedName>
        <fullName evidence="1">Uncharacterized protein</fullName>
    </submittedName>
</protein>
<accession>A0A6L2Q4D3</accession>
<gene>
    <name evidence="1" type="ORF">Cfor_11785</name>
</gene>
<evidence type="ECO:0000313" key="2">
    <source>
        <dbReference type="Proteomes" id="UP000502823"/>
    </source>
</evidence>
<dbReference type="AlphaFoldDB" id="A0A6L2Q4D3"/>
<dbReference type="InParanoid" id="A0A6L2Q4D3"/>
<proteinExistence type="predicted"/>
<dbReference type="EMBL" id="BLKM01009743">
    <property type="protein sequence ID" value="GFG37708.1"/>
    <property type="molecule type" value="Genomic_DNA"/>
</dbReference>
<evidence type="ECO:0000313" key="1">
    <source>
        <dbReference type="EMBL" id="GFG37708.1"/>
    </source>
</evidence>
<dbReference type="Proteomes" id="UP000502823">
    <property type="component" value="Unassembled WGS sequence"/>
</dbReference>
<keyword evidence="2" id="KW-1185">Reference proteome</keyword>
<dbReference type="PANTHER" id="PTHR46114:SF2">
    <property type="entry name" value="CULLIN N-TERMINAL DOMAIN-CONTAINING PROTEIN"/>
    <property type="match status" value="1"/>
</dbReference>
<dbReference type="PANTHER" id="PTHR46114">
    <property type="entry name" value="APPLE DOMAIN-CONTAINING PROTEIN"/>
    <property type="match status" value="1"/>
</dbReference>
<organism evidence="1 2">
    <name type="scientific">Coptotermes formosanus</name>
    <name type="common">Formosan subterranean termite</name>
    <dbReference type="NCBI Taxonomy" id="36987"/>
    <lineage>
        <taxon>Eukaryota</taxon>
        <taxon>Metazoa</taxon>
        <taxon>Ecdysozoa</taxon>
        <taxon>Arthropoda</taxon>
        <taxon>Hexapoda</taxon>
        <taxon>Insecta</taxon>
        <taxon>Pterygota</taxon>
        <taxon>Neoptera</taxon>
        <taxon>Polyneoptera</taxon>
        <taxon>Dictyoptera</taxon>
        <taxon>Blattodea</taxon>
        <taxon>Blattoidea</taxon>
        <taxon>Termitoidae</taxon>
        <taxon>Rhinotermitidae</taxon>
        <taxon>Coptotermes</taxon>
    </lineage>
</organism>